<proteinExistence type="predicted"/>
<evidence type="ECO:0000313" key="2">
    <source>
        <dbReference type="EMBL" id="SCL88267.1"/>
    </source>
</evidence>
<dbReference type="Proteomes" id="UP000242164">
    <property type="component" value="Unassembled WGS sequence"/>
</dbReference>
<dbReference type="AlphaFoldDB" id="A0AAX2CEQ2"/>
<protein>
    <submittedName>
        <fullName evidence="2">Uncharacterized protein</fullName>
    </submittedName>
</protein>
<sequence>MDRTKIEAIEFVADRHSPQLPQTGEKKRSFEEENQKNNKTHGETTFSPWVLVI</sequence>
<comment type="caution">
    <text evidence="2">The sequence shown here is derived from an EMBL/GenBank/DDBJ whole genome shotgun (WGS) entry which is preliminary data.</text>
</comment>
<feature type="compositionally biased region" description="Basic and acidic residues" evidence="1">
    <location>
        <begin position="24"/>
        <end position="42"/>
    </location>
</feature>
<dbReference type="RefSeq" id="WP_157671202.1">
    <property type="nucleotide sequence ID" value="NZ_CP024101.1"/>
</dbReference>
<dbReference type="EMBL" id="FMIK01000019">
    <property type="protein sequence ID" value="SCL88267.1"/>
    <property type="molecule type" value="Genomic_DNA"/>
</dbReference>
<name>A0AAX2CEQ2_9BACI</name>
<feature type="region of interest" description="Disordered" evidence="1">
    <location>
        <begin position="15"/>
        <end position="53"/>
    </location>
</feature>
<organism evidence="2 3">
    <name type="scientific">Bacillus cytotoxicus</name>
    <dbReference type="NCBI Taxonomy" id="580165"/>
    <lineage>
        <taxon>Bacteria</taxon>
        <taxon>Bacillati</taxon>
        <taxon>Bacillota</taxon>
        <taxon>Bacilli</taxon>
        <taxon>Bacillales</taxon>
        <taxon>Bacillaceae</taxon>
        <taxon>Bacillus</taxon>
        <taxon>Bacillus cereus group</taxon>
    </lineage>
</organism>
<evidence type="ECO:0000313" key="3">
    <source>
        <dbReference type="Proteomes" id="UP000242164"/>
    </source>
</evidence>
<evidence type="ECO:0000256" key="1">
    <source>
        <dbReference type="SAM" id="MobiDB-lite"/>
    </source>
</evidence>
<gene>
    <name evidence="2" type="ORF">BCB44BAC_01310</name>
</gene>
<reference evidence="2 3" key="1">
    <citation type="submission" date="2016-08" db="EMBL/GenBank/DDBJ databases">
        <authorList>
            <person name="Loux V."/>
            <person name="Rue O."/>
        </authorList>
    </citation>
    <scope>NUCLEOTIDE SEQUENCE [LARGE SCALE GENOMIC DNA]</scope>
    <source>
        <strain evidence="2 3">AFSSA_08CEB44bac</strain>
    </source>
</reference>
<accession>A0AAX2CEQ2</accession>